<keyword evidence="3" id="KW-1185">Reference proteome</keyword>
<dbReference type="PANTHER" id="PTHR35021:SF8">
    <property type="entry name" value="FIBER PROTEIN FB17"/>
    <property type="match status" value="1"/>
</dbReference>
<dbReference type="EMBL" id="AWUE01020397">
    <property type="protein sequence ID" value="OMO68321.1"/>
    <property type="molecule type" value="Genomic_DNA"/>
</dbReference>
<feature type="region of interest" description="Disordered" evidence="1">
    <location>
        <begin position="25"/>
        <end position="86"/>
    </location>
</feature>
<evidence type="ECO:0000256" key="1">
    <source>
        <dbReference type="SAM" id="MobiDB-lite"/>
    </source>
</evidence>
<dbReference type="GO" id="GO:0016787">
    <property type="term" value="F:hydrolase activity"/>
    <property type="evidence" value="ECO:0007669"/>
    <property type="project" value="UniProtKB-KW"/>
</dbReference>
<evidence type="ECO:0000313" key="3">
    <source>
        <dbReference type="Proteomes" id="UP000187203"/>
    </source>
</evidence>
<name>A0A1R3HDC3_9ROSI</name>
<sequence>MASCRYPNDPIPSPDCNGLIYPEGIPVTMEEEPQDQGNTNNLIPGVGGAVELQDMDGMASSSLKVSDKPKTKGKKRSRTSKSNGEEEVDLLTDWNTDLQFCLHMIKNAKIWPPILEDSSLTNWPMRIDLKNIKKKISGIKMKDKKTAVDPEIIKKSLEEVDKDIRISDENRIKNYSDEFLREKLSEAFPWLFVGKTATNWPIAEQKYTDMEKELFEKNKKTKDISDSDFPGLEEAVKAAGQGIPEYLKAIAIKVEEACGESIHNRYRSILILVCAAIYEMEYCKGIELLEWERLLIWGATYNMAKEISVFKLHFVETHLKMILKAYYDHKFYNQKRVQELKAELKVMEDCKKAKNFFNGNFLSHGLFPP</sequence>
<proteinExistence type="predicted"/>
<keyword evidence="2" id="KW-0378">Hydrolase</keyword>
<dbReference type="PANTHER" id="PTHR35021">
    <property type="match status" value="1"/>
</dbReference>
<evidence type="ECO:0000313" key="2">
    <source>
        <dbReference type="EMBL" id="OMO68321.1"/>
    </source>
</evidence>
<gene>
    <name evidence="2" type="ORF">COLO4_29748</name>
</gene>
<dbReference type="Proteomes" id="UP000187203">
    <property type="component" value="Unassembled WGS sequence"/>
</dbReference>
<reference evidence="3" key="1">
    <citation type="submission" date="2013-09" db="EMBL/GenBank/DDBJ databases">
        <title>Corchorus olitorius genome sequencing.</title>
        <authorList>
            <person name="Alam M."/>
            <person name="Haque M.S."/>
            <person name="Islam M.S."/>
            <person name="Emdad E.M."/>
            <person name="Islam M.M."/>
            <person name="Ahmed B."/>
            <person name="Halim A."/>
            <person name="Hossen Q.M.M."/>
            <person name="Hossain M.Z."/>
            <person name="Ahmed R."/>
            <person name="Khan M.M."/>
            <person name="Islam R."/>
            <person name="Rashid M.M."/>
            <person name="Khan S.A."/>
            <person name="Rahman M.S."/>
            <person name="Alam M."/>
            <person name="Yahiya A.S."/>
            <person name="Khan M.S."/>
            <person name="Azam M.S."/>
            <person name="Haque T."/>
            <person name="Lashkar M.Z.H."/>
            <person name="Akhand A.I."/>
            <person name="Morshed G."/>
            <person name="Roy S."/>
            <person name="Uddin K.S."/>
            <person name="Rabeya T."/>
            <person name="Hossain A.S."/>
            <person name="Chowdhury A."/>
            <person name="Snigdha A.R."/>
            <person name="Mortoza M.S."/>
            <person name="Matin S.A."/>
            <person name="Hoque S.M.E."/>
            <person name="Islam M.K."/>
            <person name="Roy D.K."/>
            <person name="Haider R."/>
            <person name="Moosa M.M."/>
            <person name="Elias S.M."/>
            <person name="Hasan A.M."/>
            <person name="Jahan S."/>
            <person name="Shafiuddin M."/>
            <person name="Mahmood N."/>
            <person name="Shommy N.S."/>
        </authorList>
    </citation>
    <scope>NUCLEOTIDE SEQUENCE [LARGE SCALE GENOMIC DNA]</scope>
    <source>
        <strain evidence="3">cv. O-4</strain>
    </source>
</reference>
<dbReference type="AlphaFoldDB" id="A0A1R3HDC3"/>
<protein>
    <submittedName>
        <fullName evidence="2">Hydrolase-like protein</fullName>
    </submittedName>
</protein>
<organism evidence="2 3">
    <name type="scientific">Corchorus olitorius</name>
    <dbReference type="NCBI Taxonomy" id="93759"/>
    <lineage>
        <taxon>Eukaryota</taxon>
        <taxon>Viridiplantae</taxon>
        <taxon>Streptophyta</taxon>
        <taxon>Embryophyta</taxon>
        <taxon>Tracheophyta</taxon>
        <taxon>Spermatophyta</taxon>
        <taxon>Magnoliopsida</taxon>
        <taxon>eudicotyledons</taxon>
        <taxon>Gunneridae</taxon>
        <taxon>Pentapetalae</taxon>
        <taxon>rosids</taxon>
        <taxon>malvids</taxon>
        <taxon>Malvales</taxon>
        <taxon>Malvaceae</taxon>
        <taxon>Grewioideae</taxon>
        <taxon>Apeibeae</taxon>
        <taxon>Corchorus</taxon>
    </lineage>
</organism>
<comment type="caution">
    <text evidence="2">The sequence shown here is derived from an EMBL/GenBank/DDBJ whole genome shotgun (WGS) entry which is preliminary data.</text>
</comment>
<accession>A0A1R3HDC3</accession>
<dbReference type="OrthoDB" id="982976at2759"/>